<feature type="region of interest" description="Disordered" evidence="2">
    <location>
        <begin position="273"/>
        <end position="298"/>
    </location>
</feature>
<evidence type="ECO:0000256" key="1">
    <source>
        <dbReference type="ARBA" id="ARBA00005437"/>
    </source>
</evidence>
<dbReference type="InterPro" id="IPR025659">
    <property type="entry name" value="Tubby-like_C"/>
</dbReference>
<comment type="similarity">
    <text evidence="1">Belongs to the LOR family.</text>
</comment>
<dbReference type="SUPFAM" id="SSF54518">
    <property type="entry name" value="Tubby C-terminal domain-like"/>
    <property type="match status" value="1"/>
</dbReference>
<dbReference type="Proteomes" id="UP001150941">
    <property type="component" value="Unassembled WGS sequence"/>
</dbReference>
<reference evidence="3" key="1">
    <citation type="submission" date="2022-11" db="EMBL/GenBank/DDBJ databases">
        <authorList>
            <person name="Petersen C."/>
        </authorList>
    </citation>
    <scope>NUCLEOTIDE SEQUENCE</scope>
    <source>
        <strain evidence="3">IBT 19713</strain>
    </source>
</reference>
<accession>A0A9W9T9Y9</accession>
<organism evidence="3 4">
    <name type="scientific">Penicillium chermesinum</name>
    <dbReference type="NCBI Taxonomy" id="63820"/>
    <lineage>
        <taxon>Eukaryota</taxon>
        <taxon>Fungi</taxon>
        <taxon>Dikarya</taxon>
        <taxon>Ascomycota</taxon>
        <taxon>Pezizomycotina</taxon>
        <taxon>Eurotiomycetes</taxon>
        <taxon>Eurotiomycetidae</taxon>
        <taxon>Eurotiales</taxon>
        <taxon>Aspergillaceae</taxon>
        <taxon>Penicillium</taxon>
    </lineage>
</organism>
<keyword evidence="4" id="KW-1185">Reference proteome</keyword>
<evidence type="ECO:0000313" key="3">
    <source>
        <dbReference type="EMBL" id="KAJ5214821.1"/>
    </source>
</evidence>
<feature type="region of interest" description="Disordered" evidence="2">
    <location>
        <begin position="213"/>
        <end position="260"/>
    </location>
</feature>
<dbReference type="OrthoDB" id="4241662at2759"/>
<feature type="region of interest" description="Disordered" evidence="2">
    <location>
        <begin position="159"/>
        <end position="201"/>
    </location>
</feature>
<proteinExistence type="inferred from homology"/>
<comment type="caution">
    <text evidence="3">The sequence shown here is derived from an EMBL/GenBank/DDBJ whole genome shotgun (WGS) entry which is preliminary data.</text>
</comment>
<evidence type="ECO:0000313" key="4">
    <source>
        <dbReference type="Proteomes" id="UP001150941"/>
    </source>
</evidence>
<feature type="compositionally biased region" description="Pro residues" evidence="2">
    <location>
        <begin position="189"/>
        <end position="199"/>
    </location>
</feature>
<dbReference type="AlphaFoldDB" id="A0A9W9T9Y9"/>
<dbReference type="EMBL" id="JAPQKS010000009">
    <property type="protein sequence ID" value="KAJ5214821.1"/>
    <property type="molecule type" value="Genomic_DNA"/>
</dbReference>
<protein>
    <submittedName>
        <fullName evidence="3">Uncharacterized protein</fullName>
    </submittedName>
</protein>
<dbReference type="Pfam" id="PF04525">
    <property type="entry name" value="LOR"/>
    <property type="match status" value="1"/>
</dbReference>
<dbReference type="InterPro" id="IPR007612">
    <property type="entry name" value="LOR"/>
</dbReference>
<dbReference type="Gene3D" id="2.40.160.200">
    <property type="entry name" value="LURP1-related"/>
    <property type="match status" value="1"/>
</dbReference>
<dbReference type="InterPro" id="IPR038595">
    <property type="entry name" value="LOR_sf"/>
</dbReference>
<dbReference type="RefSeq" id="XP_058325318.1">
    <property type="nucleotide sequence ID" value="XM_058479795.1"/>
</dbReference>
<name>A0A9W9T9Y9_9EURO</name>
<gene>
    <name evidence="3" type="ORF">N7468_010500</name>
</gene>
<feature type="compositionally biased region" description="Gly residues" evidence="2">
    <location>
        <begin position="217"/>
        <end position="231"/>
    </location>
</feature>
<sequence length="382" mass="42902">MPNPSLQPPDQPVALRRSHLLSPSPDRLTNAPTTLRVIRENTLSGRDFSIHQLRSDEEVTSPRRSTLLYTVFGRLWSNSQHREIRDPNGRPLLELRRIWWRGQWTVKRPGGVGDDLLSAELRWGIGIKIAVRFENALASGRWDADELVNMNMNMNRRLDAYRSPHPRRHTLSSSRRNPPFRRRQEPEPDAPPPYTPPPYSAVLAEDHARGVRRGEANGQGHGNGGSEGSGSGAESEESLDEDDKVRADRQQAPLPSYESVRRFSSTSLRDLLDAIEPPGEPAPASTASFPPPRPRSEGGIVDTVNAMVDLKVVQLNSTEAIVTMGEKRIIYVRKERVLDSHIFGSMPRWEVEVAEGVDLLLAVSIVLIIAEFVKHEYRIRAN</sequence>
<dbReference type="GeneID" id="83207099"/>
<evidence type="ECO:0000256" key="2">
    <source>
        <dbReference type="SAM" id="MobiDB-lite"/>
    </source>
</evidence>
<reference evidence="3" key="2">
    <citation type="journal article" date="2023" name="IMA Fungus">
        <title>Comparative genomic study of the Penicillium genus elucidates a diverse pangenome and 15 lateral gene transfer events.</title>
        <authorList>
            <person name="Petersen C."/>
            <person name="Sorensen T."/>
            <person name="Nielsen M.R."/>
            <person name="Sondergaard T.E."/>
            <person name="Sorensen J.L."/>
            <person name="Fitzpatrick D.A."/>
            <person name="Frisvad J.C."/>
            <person name="Nielsen K.L."/>
        </authorList>
    </citation>
    <scope>NUCLEOTIDE SEQUENCE</scope>
    <source>
        <strain evidence="3">IBT 19713</strain>
    </source>
</reference>